<evidence type="ECO:0000256" key="2">
    <source>
        <dbReference type="ARBA" id="ARBA00022692"/>
    </source>
</evidence>
<evidence type="ECO:0000259" key="7">
    <source>
        <dbReference type="Pfam" id="PF01490"/>
    </source>
</evidence>
<feature type="transmembrane region" description="Helical" evidence="6">
    <location>
        <begin position="695"/>
        <end position="716"/>
    </location>
</feature>
<protein>
    <submittedName>
        <fullName evidence="8">Transmembrane amino acid transporter</fullName>
    </submittedName>
</protein>
<feature type="domain" description="Amino acid transporter transmembrane" evidence="7">
    <location>
        <begin position="152"/>
        <end position="378"/>
    </location>
</feature>
<dbReference type="AlphaFoldDB" id="A0A9K3M3U1"/>
<gene>
    <name evidence="8" type="ORF">IV203_020136</name>
</gene>
<sequence>MSSHSDKTDSIDRLAAFRHEHNGSPTSTDFVALVEGGTIQSTEHSNFIVTTKAAMTTTSSSSNKVSRQNYEKIHGNDQLLEENENHEDSNSNIEITSTTRRNTCEVVENDGHGETDEVIPTTNGDITNDTDNYTYPQHQQQSTMSTTSTTIISWFDASMHLIKGNLGPGCLNIPHAFVLSGWLLGLGLFVMVVAQGIYSMFILVHCKIQLSLRQQQQQQSQSTHHNVHSFMDVAHAAFGRPGSIIIQTLLVVVQLGVCCVFLSLLATNLHAQFPIGSEYCVGLVTFALLGIVLLQNLRDLRWLSTTANVFMVTAIVTATVAAIIELLDTPNNNDNNNNDSERPPPVRATSSFANMATFVSSMFFSFEGIGLVLPIENSYVGSNDDDDHDDDDGNIPSHALSSSSSAAAAASSLQRRRRQYTFQRYILTGSMTVVALLFLCIGIPSSLAFTDITSGSITAYLTETFPQNPWYPFVNTLVMIAVYLTFPLQLTPAMEVLDEWFGPGCDPVCCSGVRDNIRGTACCCDSAHSMLVLRRRRRRPAQRQQQDPEESRRNDTVDNQRHEESPKEDTTRDGILRSNDETNGTDCSVNLTVPIPGVVDEDDVDYEISVDEETLSLPPNRCFGKYEWIFRRYVVVFGCSLVVLVVNNLSLLMSLFGAVGQTGLALMPCAIHLQLQRQGAIVTAGGWMSVLMDGFTILFSLMVMVTGIVFSIQEIITAKRK</sequence>
<dbReference type="OrthoDB" id="42089at2759"/>
<dbReference type="Pfam" id="PF01490">
    <property type="entry name" value="Aa_trans"/>
    <property type="match status" value="2"/>
</dbReference>
<dbReference type="InterPro" id="IPR013057">
    <property type="entry name" value="AA_transpt_TM"/>
</dbReference>
<feature type="transmembrane region" description="Helical" evidence="6">
    <location>
        <begin position="469"/>
        <end position="486"/>
    </location>
</feature>
<feature type="transmembrane region" description="Helical" evidence="6">
    <location>
        <begin position="182"/>
        <end position="204"/>
    </location>
</feature>
<dbReference type="EMBL" id="JAGRRH010000004">
    <property type="protein sequence ID" value="KAG7371566.1"/>
    <property type="molecule type" value="Genomic_DNA"/>
</dbReference>
<feature type="compositionally biased region" description="Basic and acidic residues" evidence="5">
    <location>
        <begin position="549"/>
        <end position="580"/>
    </location>
</feature>
<feature type="transmembrane region" description="Helical" evidence="6">
    <location>
        <begin position="273"/>
        <end position="294"/>
    </location>
</feature>
<dbReference type="GO" id="GO:0015179">
    <property type="term" value="F:L-amino acid transmembrane transporter activity"/>
    <property type="evidence" value="ECO:0007669"/>
    <property type="project" value="TreeGrafter"/>
</dbReference>
<reference evidence="8" key="2">
    <citation type="submission" date="2021-04" db="EMBL/GenBank/DDBJ databases">
        <authorList>
            <person name="Podell S."/>
        </authorList>
    </citation>
    <scope>NUCLEOTIDE SEQUENCE</scope>
    <source>
        <strain evidence="8">Hildebrandi</strain>
    </source>
</reference>
<accession>A0A9K3M3U1</accession>
<keyword evidence="4 6" id="KW-0472">Membrane</keyword>
<comment type="caution">
    <text evidence="8">The sequence shown here is derived from an EMBL/GenBank/DDBJ whole genome shotgun (WGS) entry which is preliminary data.</text>
</comment>
<feature type="transmembrane region" description="Helical" evidence="6">
    <location>
        <begin position="244"/>
        <end position="267"/>
    </location>
</feature>
<keyword evidence="3 6" id="KW-1133">Transmembrane helix</keyword>
<feature type="region of interest" description="Disordered" evidence="5">
    <location>
        <begin position="382"/>
        <end position="403"/>
    </location>
</feature>
<evidence type="ECO:0000256" key="4">
    <source>
        <dbReference type="ARBA" id="ARBA00023136"/>
    </source>
</evidence>
<feature type="region of interest" description="Disordered" evidence="5">
    <location>
        <begin position="535"/>
        <end position="585"/>
    </location>
</feature>
<evidence type="ECO:0000256" key="3">
    <source>
        <dbReference type="ARBA" id="ARBA00022989"/>
    </source>
</evidence>
<proteinExistence type="predicted"/>
<evidence type="ECO:0000313" key="8">
    <source>
        <dbReference type="EMBL" id="KAG7371566.1"/>
    </source>
</evidence>
<dbReference type="GO" id="GO:0016020">
    <property type="term" value="C:membrane"/>
    <property type="evidence" value="ECO:0007669"/>
    <property type="project" value="UniProtKB-SubCell"/>
</dbReference>
<evidence type="ECO:0000256" key="6">
    <source>
        <dbReference type="SAM" id="Phobius"/>
    </source>
</evidence>
<feature type="domain" description="Amino acid transporter transmembrane" evidence="7">
    <location>
        <begin position="422"/>
        <end position="712"/>
    </location>
</feature>
<organism evidence="8 9">
    <name type="scientific">Nitzschia inconspicua</name>
    <dbReference type="NCBI Taxonomy" id="303405"/>
    <lineage>
        <taxon>Eukaryota</taxon>
        <taxon>Sar</taxon>
        <taxon>Stramenopiles</taxon>
        <taxon>Ochrophyta</taxon>
        <taxon>Bacillariophyta</taxon>
        <taxon>Bacillariophyceae</taxon>
        <taxon>Bacillariophycidae</taxon>
        <taxon>Bacillariales</taxon>
        <taxon>Bacillariaceae</taxon>
        <taxon>Nitzschia</taxon>
    </lineage>
</organism>
<feature type="transmembrane region" description="Helical" evidence="6">
    <location>
        <begin position="425"/>
        <end position="449"/>
    </location>
</feature>
<dbReference type="Proteomes" id="UP000693970">
    <property type="component" value="Unassembled WGS sequence"/>
</dbReference>
<dbReference type="PANTHER" id="PTHR22950">
    <property type="entry name" value="AMINO ACID TRANSPORTER"/>
    <property type="match status" value="1"/>
</dbReference>
<name>A0A9K3M3U1_9STRA</name>
<evidence type="ECO:0000313" key="9">
    <source>
        <dbReference type="Proteomes" id="UP000693970"/>
    </source>
</evidence>
<evidence type="ECO:0000256" key="5">
    <source>
        <dbReference type="SAM" id="MobiDB-lite"/>
    </source>
</evidence>
<evidence type="ECO:0000256" key="1">
    <source>
        <dbReference type="ARBA" id="ARBA00004141"/>
    </source>
</evidence>
<feature type="compositionally biased region" description="Acidic residues" evidence="5">
    <location>
        <begin position="383"/>
        <end position="393"/>
    </location>
</feature>
<dbReference type="PANTHER" id="PTHR22950:SF681">
    <property type="entry name" value="SH2 DOMAIN-CONTAINING PROTEIN"/>
    <property type="match status" value="1"/>
</dbReference>
<feature type="transmembrane region" description="Helical" evidence="6">
    <location>
        <begin position="306"/>
        <end position="327"/>
    </location>
</feature>
<keyword evidence="2 6" id="KW-0812">Transmembrane</keyword>
<keyword evidence="9" id="KW-1185">Reference proteome</keyword>
<reference evidence="8" key="1">
    <citation type="journal article" date="2021" name="Sci. Rep.">
        <title>Diploid genomic architecture of Nitzschia inconspicua, an elite biomass production diatom.</title>
        <authorList>
            <person name="Oliver A."/>
            <person name="Podell S."/>
            <person name="Pinowska A."/>
            <person name="Traller J.C."/>
            <person name="Smith S.R."/>
            <person name="McClure R."/>
            <person name="Beliaev A."/>
            <person name="Bohutskyi P."/>
            <person name="Hill E.A."/>
            <person name="Rabines A."/>
            <person name="Zheng H."/>
            <person name="Allen L.Z."/>
            <person name="Kuo A."/>
            <person name="Grigoriev I.V."/>
            <person name="Allen A.E."/>
            <person name="Hazlebeck D."/>
            <person name="Allen E.E."/>
        </authorList>
    </citation>
    <scope>NUCLEOTIDE SEQUENCE</scope>
    <source>
        <strain evidence="8">Hildebrandi</strain>
    </source>
</reference>
<feature type="transmembrane region" description="Helical" evidence="6">
    <location>
        <begin position="633"/>
        <end position="658"/>
    </location>
</feature>
<comment type="subcellular location">
    <subcellularLocation>
        <location evidence="1">Membrane</location>
        <topology evidence="1">Multi-pass membrane protein</topology>
    </subcellularLocation>
</comment>